<dbReference type="SMART" id="SM01230">
    <property type="entry name" value="Gln-synt_C"/>
    <property type="match status" value="1"/>
</dbReference>
<comment type="function">
    <text evidence="2">Catalyzes the ATP-dependent biosynthesis of glutamine from glutamate and ammonia.</text>
</comment>
<comment type="similarity">
    <text evidence="7 8">Belongs to the glutamine synthetase family.</text>
</comment>
<dbReference type="InterPro" id="IPR008147">
    <property type="entry name" value="Gln_synt_N"/>
</dbReference>
<dbReference type="SUPFAM" id="SSF55931">
    <property type="entry name" value="Glutamine synthetase/guanido kinase"/>
    <property type="match status" value="1"/>
</dbReference>
<dbReference type="Gene3D" id="3.30.590.10">
    <property type="entry name" value="Glutamine synthetase/guanido kinase, catalytic domain"/>
    <property type="match status" value="1"/>
</dbReference>
<dbReference type="InterPro" id="IPR014746">
    <property type="entry name" value="Gln_synth/guanido_kin_cat_dom"/>
</dbReference>
<keyword evidence="11" id="KW-1185">Reference proteome</keyword>
<dbReference type="InterPro" id="IPR008146">
    <property type="entry name" value="Gln_synth_cat_dom"/>
</dbReference>
<reference evidence="10 11" key="1">
    <citation type="submission" date="2019-07" db="EMBL/GenBank/DDBJ databases">
        <title>Whole genome shotgun sequence of Skermanella aerolata NBRC 106429.</title>
        <authorList>
            <person name="Hosoyama A."/>
            <person name="Uohara A."/>
            <person name="Ohji S."/>
            <person name="Ichikawa N."/>
        </authorList>
    </citation>
    <scope>NUCLEOTIDE SEQUENCE [LARGE SCALE GENOMIC DNA]</scope>
    <source>
        <strain evidence="10 11">NBRC 106429</strain>
    </source>
</reference>
<feature type="domain" description="GS catalytic" evidence="9">
    <location>
        <begin position="102"/>
        <end position="436"/>
    </location>
</feature>
<dbReference type="PROSITE" id="PS51987">
    <property type="entry name" value="GS_CATALYTIC"/>
    <property type="match status" value="1"/>
</dbReference>
<dbReference type="PANTHER" id="PTHR43785:SF12">
    <property type="entry name" value="TYPE-1 GLUTAMINE SYNTHETASE 2"/>
    <property type="match status" value="1"/>
</dbReference>
<evidence type="ECO:0000256" key="7">
    <source>
        <dbReference type="PROSITE-ProRule" id="PRU01331"/>
    </source>
</evidence>
<organism evidence="10 11">
    <name type="scientific">Skermanella aerolata</name>
    <dbReference type="NCBI Taxonomy" id="393310"/>
    <lineage>
        <taxon>Bacteria</taxon>
        <taxon>Pseudomonadati</taxon>
        <taxon>Pseudomonadota</taxon>
        <taxon>Alphaproteobacteria</taxon>
        <taxon>Rhodospirillales</taxon>
        <taxon>Azospirillaceae</taxon>
        <taxon>Skermanella</taxon>
    </lineage>
</organism>
<sequence>MGTPLVSIVTTDLAAITRGRPVPADRLDRFAEAGVGWVPANLCLTAFNSICDPNPWGSTGDLRIVPDTAARYTTAKTGSATPFDMVMGDIVELDGTGWEGCPRTRLKEALAALKQATGLSVLTAFEQEFQLAGEGPAAHAFSFEALRRADPFAPRLHACLEEAGVEPEMVLAEYGAHQFEITHAPADALTAADRAVAIREITREVARELGTRASFAPKPDPDGVGNGVHIHFSLTGPDGMPATYDAGGPGGLSDAAAAFCAGILRHLPAITALTAASVPSYLRLKPHNWSSSYTWLAERDREATLRICPTVSIGGRDPAKQFNIEFRAADATANPYLALAAIVFAGLAGITDKLPAPPLVTGDPSVMDDAERARNGLVRLPETLDAAVAALEADAIVLSWFTKPFLDSYVGVKRAEIALFEGKTAAEICETYRTLY</sequence>
<protein>
    <submittedName>
        <fullName evidence="10">Glutamine synthetase</fullName>
    </submittedName>
</protein>
<evidence type="ECO:0000256" key="5">
    <source>
        <dbReference type="ARBA" id="ARBA00022840"/>
    </source>
</evidence>
<keyword evidence="6" id="KW-0535">Nitrogen fixation</keyword>
<evidence type="ECO:0000256" key="8">
    <source>
        <dbReference type="RuleBase" id="RU000384"/>
    </source>
</evidence>
<comment type="caution">
    <text evidence="10">The sequence shown here is derived from an EMBL/GenBank/DDBJ whole genome shotgun (WGS) entry which is preliminary data.</text>
</comment>
<comment type="cofactor">
    <cofactor evidence="1">
        <name>Mg(2+)</name>
        <dbReference type="ChEBI" id="CHEBI:18420"/>
    </cofactor>
</comment>
<evidence type="ECO:0000313" key="11">
    <source>
        <dbReference type="Proteomes" id="UP000321523"/>
    </source>
</evidence>
<evidence type="ECO:0000256" key="3">
    <source>
        <dbReference type="ARBA" id="ARBA00022598"/>
    </source>
</evidence>
<evidence type="ECO:0000256" key="4">
    <source>
        <dbReference type="ARBA" id="ARBA00022741"/>
    </source>
</evidence>
<dbReference type="InterPro" id="IPR036651">
    <property type="entry name" value="Gln_synt_N_sf"/>
</dbReference>
<evidence type="ECO:0000256" key="2">
    <source>
        <dbReference type="ARBA" id="ARBA00003117"/>
    </source>
</evidence>
<dbReference type="Pfam" id="PF00120">
    <property type="entry name" value="Gln-synt_C"/>
    <property type="match status" value="1"/>
</dbReference>
<name>A0A512DTL6_9PROT</name>
<keyword evidence="5" id="KW-0067">ATP-binding</keyword>
<dbReference type="GO" id="GO:0005524">
    <property type="term" value="F:ATP binding"/>
    <property type="evidence" value="ECO:0007669"/>
    <property type="project" value="UniProtKB-KW"/>
</dbReference>
<gene>
    <name evidence="10" type="ORF">SAE02_39440</name>
</gene>
<keyword evidence="3" id="KW-0436">Ligase</keyword>
<evidence type="ECO:0000313" key="10">
    <source>
        <dbReference type="EMBL" id="GEO39796.1"/>
    </source>
</evidence>
<evidence type="ECO:0000256" key="1">
    <source>
        <dbReference type="ARBA" id="ARBA00001946"/>
    </source>
</evidence>
<evidence type="ECO:0000256" key="6">
    <source>
        <dbReference type="ARBA" id="ARBA00023231"/>
    </source>
</evidence>
<dbReference type="AlphaFoldDB" id="A0A512DTL6"/>
<accession>A0A512DTL6</accession>
<proteinExistence type="inferred from homology"/>
<dbReference type="Proteomes" id="UP000321523">
    <property type="component" value="Unassembled WGS sequence"/>
</dbReference>
<dbReference type="EMBL" id="BJYZ01000018">
    <property type="protein sequence ID" value="GEO39796.1"/>
    <property type="molecule type" value="Genomic_DNA"/>
</dbReference>
<dbReference type="GO" id="GO:0004356">
    <property type="term" value="F:glutamine synthetase activity"/>
    <property type="evidence" value="ECO:0007669"/>
    <property type="project" value="InterPro"/>
</dbReference>
<dbReference type="Gene3D" id="3.10.20.70">
    <property type="entry name" value="Glutamine synthetase, N-terminal domain"/>
    <property type="match status" value="1"/>
</dbReference>
<evidence type="ECO:0000259" key="9">
    <source>
        <dbReference type="PROSITE" id="PS51987"/>
    </source>
</evidence>
<dbReference type="GO" id="GO:0006542">
    <property type="term" value="P:glutamine biosynthetic process"/>
    <property type="evidence" value="ECO:0007669"/>
    <property type="project" value="InterPro"/>
</dbReference>
<keyword evidence="4" id="KW-0547">Nucleotide-binding</keyword>
<dbReference type="Pfam" id="PF16952">
    <property type="entry name" value="Gln-synt_N_2"/>
    <property type="match status" value="1"/>
</dbReference>
<dbReference type="PANTHER" id="PTHR43785">
    <property type="entry name" value="GAMMA-GLUTAMYLPUTRESCINE SYNTHETASE"/>
    <property type="match status" value="1"/>
</dbReference>